<feature type="transmembrane region" description="Helical" evidence="2">
    <location>
        <begin position="262"/>
        <end position="284"/>
    </location>
</feature>
<reference evidence="4" key="1">
    <citation type="journal article" date="2021" name="J Fungi (Basel)">
        <title>Genomic and Metabolomic Analyses of the Marine Fungus Emericellopsis cladophorae: Insights into Saltwater Adaptability Mechanisms and Its Biosynthetic Potential.</title>
        <authorList>
            <person name="Goncalves M.F.M."/>
            <person name="Hilario S."/>
            <person name="Van de Peer Y."/>
            <person name="Esteves A.C."/>
            <person name="Alves A."/>
        </authorList>
    </citation>
    <scope>NUCLEOTIDE SEQUENCE</scope>
    <source>
        <strain evidence="4">MUM 19.33</strain>
    </source>
</reference>
<keyword evidence="3" id="KW-0732">Signal</keyword>
<reference evidence="4" key="2">
    <citation type="submission" date="2022-07" db="EMBL/GenBank/DDBJ databases">
        <authorList>
            <person name="Goncalves M.F.M."/>
            <person name="Hilario S."/>
            <person name="Van De Peer Y."/>
            <person name="Esteves A.C."/>
            <person name="Alves A."/>
        </authorList>
    </citation>
    <scope>NUCLEOTIDE SEQUENCE</scope>
    <source>
        <strain evidence="4">MUM 19.33</strain>
    </source>
</reference>
<accession>A0A9P9Y7H5</accession>
<proteinExistence type="predicted"/>
<dbReference type="AlphaFoldDB" id="A0A9P9Y7H5"/>
<feature type="compositionally biased region" description="Basic and acidic residues" evidence="1">
    <location>
        <begin position="406"/>
        <end position="418"/>
    </location>
</feature>
<keyword evidence="2" id="KW-1133">Transmembrane helix</keyword>
<dbReference type="GeneID" id="75832933"/>
<name>A0A9P9Y7H5_9HYPO</name>
<feature type="compositionally biased region" description="Low complexity" evidence="1">
    <location>
        <begin position="351"/>
        <end position="365"/>
    </location>
</feature>
<evidence type="ECO:0000313" key="4">
    <source>
        <dbReference type="EMBL" id="KAI6784410.1"/>
    </source>
</evidence>
<dbReference type="Proteomes" id="UP001055219">
    <property type="component" value="Unassembled WGS sequence"/>
</dbReference>
<sequence>MMRRTSSTPSSRLLLFLLLLHTLTLASAASDLAAHRRRRYATIPLDQSPNNTALLLLLPRFLLDASLPVLRARADACGDDRHACEEIGHPDTCCANDRYCYVNRDRDPKCCPIGSNCAGDSPCSSDAWYCTRTQAITTAWDSGEATPVPVAGCCPRKCPATSRYLCPEDQGGKCCPYDSECRAGNCVETAKPSASRFLTPIQEGCTTRQYKCKDGQGCCDDDQRCTAVDGTGYCAPGLPTQSGIVIIGEGDDDDGLSDSATAGIAAGVVIGAALAVGVMAWVCIRKRRERRARTLQGDSGPRDGTDMSETTAAAAVRPGHNSNNHGPTQEYFGSHPAAGPYTEEGLQDQTPGSQAASPPLAPQSAVPRQPQEPGDMAAPVEMDSETTSDATRSPVFGARPTTYYGQHHEGEQTIDGRFELYGSYEPEPPPPRSPSIMATPVGYKPRKYDEH</sequence>
<protein>
    <submittedName>
        <fullName evidence="4">Uncharacterized protein</fullName>
    </submittedName>
</protein>
<keyword evidence="2" id="KW-0812">Transmembrane</keyword>
<feature type="chain" id="PRO_5040511140" evidence="3">
    <location>
        <begin position="29"/>
        <end position="451"/>
    </location>
</feature>
<evidence type="ECO:0000256" key="2">
    <source>
        <dbReference type="SAM" id="Phobius"/>
    </source>
</evidence>
<feature type="signal peptide" evidence="3">
    <location>
        <begin position="1"/>
        <end position="28"/>
    </location>
</feature>
<dbReference type="OrthoDB" id="4499262at2759"/>
<evidence type="ECO:0000256" key="1">
    <source>
        <dbReference type="SAM" id="MobiDB-lite"/>
    </source>
</evidence>
<organism evidence="4 5">
    <name type="scientific">Emericellopsis cladophorae</name>
    <dbReference type="NCBI Taxonomy" id="2686198"/>
    <lineage>
        <taxon>Eukaryota</taxon>
        <taxon>Fungi</taxon>
        <taxon>Dikarya</taxon>
        <taxon>Ascomycota</taxon>
        <taxon>Pezizomycotina</taxon>
        <taxon>Sordariomycetes</taxon>
        <taxon>Hypocreomycetidae</taxon>
        <taxon>Hypocreales</taxon>
        <taxon>Bionectriaceae</taxon>
        <taxon>Emericellopsis</taxon>
    </lineage>
</organism>
<comment type="caution">
    <text evidence="4">The sequence shown here is derived from an EMBL/GenBank/DDBJ whole genome shotgun (WGS) entry which is preliminary data.</text>
</comment>
<evidence type="ECO:0000256" key="3">
    <source>
        <dbReference type="SAM" id="SignalP"/>
    </source>
</evidence>
<dbReference type="EMBL" id="JAGIXG020000004">
    <property type="protein sequence ID" value="KAI6784410.1"/>
    <property type="molecule type" value="Genomic_DNA"/>
</dbReference>
<keyword evidence="2" id="KW-0472">Membrane</keyword>
<keyword evidence="5" id="KW-1185">Reference proteome</keyword>
<evidence type="ECO:0000313" key="5">
    <source>
        <dbReference type="Proteomes" id="UP001055219"/>
    </source>
</evidence>
<dbReference type="RefSeq" id="XP_051365266.1">
    <property type="nucleotide sequence ID" value="XM_051502888.1"/>
</dbReference>
<gene>
    <name evidence="4" type="ORF">J7T54_006455</name>
</gene>
<feature type="region of interest" description="Disordered" evidence="1">
    <location>
        <begin position="315"/>
        <end position="451"/>
    </location>
</feature>